<sequence>MCQLLGMNCRALTDFSFSFRGFCRRGGATDIHSHGFGVSIYEGRGLRSFLDTLPAATSPVAELVQRYPIRTYNMMAHVRYATQGCVSLENVHPFSRELWGIHWCFAHNGEVPKFIHWGDSEDSAPRLGKTRELAYRPIGDTDSEAVFCAILNALKAEFDSLPTLPVLHTFLKELTNEIIEGHPEDTIFNFLLGCGQYTLFAYSWPGRRPGSKVWNGLHYIVREPPFTTAKLVDDDYMIDFAAVTTPKDRVAVITTKPLTSEEGWTEFKRGELLMFDNGLPHASPETCESVELQGRGLFSKCFGKGCPNSRRVCPNQQLSIENDDGSNDSVASTTDTSIFSEASAVSLRECGVESNETSEKQQHATEPAVVAELNQQQSSPAAVWC</sequence>
<dbReference type="PANTHER" id="PTHR42824:SF1">
    <property type="entry name" value="GLUTAMINE AMIDOTRANSFERASE YAFJ-RELATED"/>
    <property type="match status" value="1"/>
</dbReference>
<dbReference type="OrthoDB" id="185546at2759"/>
<feature type="domain" description="Glutamine amidotransferase type-2" evidence="2">
    <location>
        <begin position="2"/>
        <end position="278"/>
    </location>
</feature>
<dbReference type="Gene3D" id="3.60.20.10">
    <property type="entry name" value="Glutamine Phosphoribosylpyrophosphate, subunit 1, domain 1"/>
    <property type="match status" value="1"/>
</dbReference>
<keyword evidence="1 3" id="KW-0315">Glutamine amidotransferase</keyword>
<reference evidence="3" key="1">
    <citation type="submission" date="2020-06" db="EMBL/GenBank/DDBJ databases">
        <authorList>
            <consortium name="Plant Systems Biology data submission"/>
        </authorList>
    </citation>
    <scope>NUCLEOTIDE SEQUENCE</scope>
    <source>
        <strain evidence="3">D6</strain>
    </source>
</reference>
<comment type="caution">
    <text evidence="3">The sequence shown here is derived from an EMBL/GenBank/DDBJ whole genome shotgun (WGS) entry which is preliminary data.</text>
</comment>
<dbReference type="InterPro" id="IPR017932">
    <property type="entry name" value="GATase_2_dom"/>
</dbReference>
<dbReference type="SUPFAM" id="SSF56235">
    <property type="entry name" value="N-terminal nucleophile aminohydrolases (Ntn hydrolases)"/>
    <property type="match status" value="1"/>
</dbReference>
<dbReference type="InterPro" id="IPR026869">
    <property type="entry name" value="EgtC-like"/>
</dbReference>
<dbReference type="PANTHER" id="PTHR42824">
    <property type="entry name" value="GLUTAMINE AMIDOTRANSFERASE"/>
    <property type="match status" value="1"/>
</dbReference>
<evidence type="ECO:0000313" key="4">
    <source>
        <dbReference type="Proteomes" id="UP001153069"/>
    </source>
</evidence>
<dbReference type="InterPro" id="IPR029055">
    <property type="entry name" value="Ntn_hydrolases_N"/>
</dbReference>
<dbReference type="Pfam" id="PF13230">
    <property type="entry name" value="GATase_4"/>
    <property type="match status" value="1"/>
</dbReference>
<dbReference type="EMBL" id="CAICTM010000520">
    <property type="protein sequence ID" value="CAB9512149.1"/>
    <property type="molecule type" value="Genomic_DNA"/>
</dbReference>
<protein>
    <submittedName>
        <fullName evidence="3">Glutamine amidotransferase</fullName>
    </submittedName>
</protein>
<organism evidence="3 4">
    <name type="scientific">Seminavis robusta</name>
    <dbReference type="NCBI Taxonomy" id="568900"/>
    <lineage>
        <taxon>Eukaryota</taxon>
        <taxon>Sar</taxon>
        <taxon>Stramenopiles</taxon>
        <taxon>Ochrophyta</taxon>
        <taxon>Bacillariophyta</taxon>
        <taxon>Bacillariophyceae</taxon>
        <taxon>Bacillariophycidae</taxon>
        <taxon>Naviculales</taxon>
        <taxon>Naviculaceae</taxon>
        <taxon>Seminavis</taxon>
    </lineage>
</organism>
<evidence type="ECO:0000256" key="1">
    <source>
        <dbReference type="ARBA" id="ARBA00022962"/>
    </source>
</evidence>
<evidence type="ECO:0000259" key="2">
    <source>
        <dbReference type="PROSITE" id="PS51278"/>
    </source>
</evidence>
<dbReference type="AlphaFoldDB" id="A0A9N8E5I8"/>
<name>A0A9N8E5I8_9STRA</name>
<accession>A0A9N8E5I8</accession>
<proteinExistence type="predicted"/>
<keyword evidence="4" id="KW-1185">Reference proteome</keyword>
<dbReference type="CDD" id="cd01908">
    <property type="entry name" value="YafJ"/>
    <property type="match status" value="1"/>
</dbReference>
<dbReference type="PROSITE" id="PS51278">
    <property type="entry name" value="GATASE_TYPE_2"/>
    <property type="match status" value="1"/>
</dbReference>
<gene>
    <name evidence="3" type="ORF">SEMRO_521_G159360.1</name>
</gene>
<evidence type="ECO:0000313" key="3">
    <source>
        <dbReference type="EMBL" id="CAB9512149.1"/>
    </source>
</evidence>
<dbReference type="Proteomes" id="UP001153069">
    <property type="component" value="Unassembled WGS sequence"/>
</dbReference>